<feature type="domain" description="Fumarylacetoacetase N-terminal" evidence="2">
    <location>
        <begin position="1"/>
        <end position="77"/>
    </location>
</feature>
<proteinExistence type="predicted"/>
<evidence type="ECO:0000259" key="2">
    <source>
        <dbReference type="Pfam" id="PF18288"/>
    </source>
</evidence>
<evidence type="ECO:0000259" key="1">
    <source>
        <dbReference type="Pfam" id="PF01557"/>
    </source>
</evidence>
<dbReference type="PANTHER" id="PTHR43211">
    <property type="entry name" value="FUMARYLACETOACETATE HYDROLASE"/>
    <property type="match status" value="1"/>
</dbReference>
<name>A0A1H6ALB6_9GAMM</name>
<dbReference type="RefSeq" id="WP_104003189.1">
    <property type="nucleotide sequence ID" value="NZ_FNVQ01000002.1"/>
</dbReference>
<dbReference type="InterPro" id="IPR011234">
    <property type="entry name" value="Fumarylacetoacetase-like_C"/>
</dbReference>
<protein>
    <submittedName>
        <fullName evidence="3">Fumarylacetoacetate (FAA) hydrolase</fullName>
    </submittedName>
</protein>
<keyword evidence="3" id="KW-0378">Hydrolase</keyword>
<dbReference type="InterPro" id="IPR036663">
    <property type="entry name" value="Fumarylacetoacetase_C_sf"/>
</dbReference>
<dbReference type="Proteomes" id="UP000236745">
    <property type="component" value="Unassembled WGS sequence"/>
</dbReference>
<dbReference type="SUPFAM" id="SSF56529">
    <property type="entry name" value="FAH"/>
    <property type="match status" value="1"/>
</dbReference>
<feature type="domain" description="Fumarylacetoacetase-like C-terminal" evidence="1">
    <location>
        <begin position="83"/>
        <end position="309"/>
    </location>
</feature>
<dbReference type="OrthoDB" id="9775905at2"/>
<sequence>MKLATLNDGSRDGRLLVVSRDLSHAVKAQGVNTMQQLLENWSDFEPGLQQQYAQLNNGELSETLFFDPAQVMAPLPRTHQFVDGSAFLNHGNIMEQAFNLTIKNEDNRPIMIQRQGDDFRGPCEDYPFPSEADNGDFEGEVAVILDDTPMGVTPAEAESKVRLLVLMNDVSMRAHLFKEIQLGFGFLLAKPATVFGPVAVTPDELGEDWKEGRVHLDMNVSRNGEWFGNPNGGEMDFSFGELIAHLCYNRNLRAGMVLGSGTFSNEKYNKVGSACLAERRAIDVIECGEPKTDFLHFGERLRFEMFGRDGQSIFGAIDHRFVQADTKR</sequence>
<reference evidence="3 4" key="1">
    <citation type="submission" date="2016-10" db="EMBL/GenBank/DDBJ databases">
        <authorList>
            <person name="de Groot N.N."/>
        </authorList>
    </citation>
    <scope>NUCLEOTIDE SEQUENCE [LARGE SCALE GENOMIC DNA]</scope>
    <source>
        <strain evidence="3 4">DSM 22012</strain>
    </source>
</reference>
<dbReference type="InterPro" id="IPR041072">
    <property type="entry name" value="FAA_hydro_N"/>
</dbReference>
<dbReference type="Pfam" id="PF01557">
    <property type="entry name" value="FAA_hydrolase"/>
    <property type="match status" value="1"/>
</dbReference>
<evidence type="ECO:0000313" key="3">
    <source>
        <dbReference type="EMBL" id="SEG49020.1"/>
    </source>
</evidence>
<dbReference type="Pfam" id="PF18288">
    <property type="entry name" value="FAA_hydro_N_2"/>
    <property type="match status" value="1"/>
</dbReference>
<accession>A0A1H6ALB6</accession>
<dbReference type="PANTHER" id="PTHR43211:SF1">
    <property type="entry name" value="BLL6422 PROTEIN"/>
    <property type="match status" value="1"/>
</dbReference>
<organism evidence="3 4">
    <name type="scientific">Marinobacterium lutimaris</name>
    <dbReference type="NCBI Taxonomy" id="568106"/>
    <lineage>
        <taxon>Bacteria</taxon>
        <taxon>Pseudomonadati</taxon>
        <taxon>Pseudomonadota</taxon>
        <taxon>Gammaproteobacteria</taxon>
        <taxon>Oceanospirillales</taxon>
        <taxon>Oceanospirillaceae</taxon>
        <taxon>Marinobacterium</taxon>
    </lineage>
</organism>
<gene>
    <name evidence="3" type="ORF">SAMN05444390_10277</name>
</gene>
<dbReference type="AlphaFoldDB" id="A0A1H6ALB6"/>
<dbReference type="EMBL" id="FNVQ01000002">
    <property type="protein sequence ID" value="SEG49020.1"/>
    <property type="molecule type" value="Genomic_DNA"/>
</dbReference>
<dbReference type="Gene3D" id="3.90.850.10">
    <property type="entry name" value="Fumarylacetoacetase-like, C-terminal domain"/>
    <property type="match status" value="1"/>
</dbReference>
<evidence type="ECO:0000313" key="4">
    <source>
        <dbReference type="Proteomes" id="UP000236745"/>
    </source>
</evidence>
<dbReference type="GO" id="GO:0016787">
    <property type="term" value="F:hydrolase activity"/>
    <property type="evidence" value="ECO:0007669"/>
    <property type="project" value="UniProtKB-KW"/>
</dbReference>
<keyword evidence="4" id="KW-1185">Reference proteome</keyword>